<protein>
    <recommendedName>
        <fullName evidence="3">Poly(A)-specific ribonuclease RNA-binding domain-containing protein</fullName>
    </recommendedName>
</protein>
<evidence type="ECO:0000259" key="3">
    <source>
        <dbReference type="Pfam" id="PF08675"/>
    </source>
</evidence>
<dbReference type="InterPro" id="IPR014789">
    <property type="entry name" value="PolyA-riboNase_RNA-binding"/>
</dbReference>
<dbReference type="SUPFAM" id="SSF53098">
    <property type="entry name" value="Ribonuclease H-like"/>
    <property type="match status" value="1"/>
</dbReference>
<sequence length="546" mass="63801">MDVTKDNFIDLVPEIESKISDCDFVSFDLEFTGLFTEYQNGFLDNHEQLYSRCRNNISKFQIIQVGLSFFKMITEKEFDCHSYNFYIFPRRCQLLSKEGKERYFLCQTSSLEFLCQNGFNFNKLICDGISYLNLSQEKEVVEKLNQPNSESRIQIGNNDIDKSFIDETMKLIIDFYNDADRQEMELPPANSYRRRLIYETVNDSQYKDKLLLESNNTDKFKIMVKKISLEEKEETKRKKLLEFIGFTSIIKLIIESRKPLVGHNCKLDLLYLYQTFIGPLPESYSEFKSLFNSLFPAVYDTRFISSQGILANLISNNCLNNLYAAILEHPFIQTVTNLKNLVNEGERFHEAGYDSYITGCSFINLIRYLYAQEFTTITNVFSNEILSNVRNKIGIVGNYDIKYINLEKEDISLVRNHVFHIMHPKEWKTNDIYQLFTEYGGLYSVRFINDYSAFCILRQPENAGLVIKVLFFVLQLYADYVGNGNKRKLSNEYIESSKPKKIRKDLEVNSQQKQIDYNNSDVLNENSDSTSNDSSQLFEIPSWSVS</sequence>
<dbReference type="GO" id="GO:0005737">
    <property type="term" value="C:cytoplasm"/>
    <property type="evidence" value="ECO:0007669"/>
    <property type="project" value="InterPro"/>
</dbReference>
<dbReference type="InterPro" id="IPR051181">
    <property type="entry name" value="CAF1_poly(A)_ribonucleases"/>
</dbReference>
<evidence type="ECO:0000256" key="2">
    <source>
        <dbReference type="SAM" id="MobiDB-lite"/>
    </source>
</evidence>
<keyword evidence="5" id="KW-1185">Reference proteome</keyword>
<dbReference type="PANTHER" id="PTHR15092:SF22">
    <property type="entry name" value="POLY(A)-SPECIFIC RIBONUCLEASE PNLDC1"/>
    <property type="match status" value="1"/>
</dbReference>
<dbReference type="GO" id="GO:0003723">
    <property type="term" value="F:RNA binding"/>
    <property type="evidence" value="ECO:0007669"/>
    <property type="project" value="InterPro"/>
</dbReference>
<dbReference type="GO" id="GO:0006402">
    <property type="term" value="P:mRNA catabolic process"/>
    <property type="evidence" value="ECO:0007669"/>
    <property type="project" value="InterPro"/>
</dbReference>
<dbReference type="InterPro" id="IPR036867">
    <property type="entry name" value="R3H_dom_sf"/>
</dbReference>
<dbReference type="InterPro" id="IPR012677">
    <property type="entry name" value="Nucleotide-bd_a/b_plait_sf"/>
</dbReference>
<gene>
    <name evidence="4" type="ORF">RDWZM_008108</name>
</gene>
<dbReference type="Proteomes" id="UP001142055">
    <property type="component" value="Chromosome 3"/>
</dbReference>
<dbReference type="Gene3D" id="3.30.420.10">
    <property type="entry name" value="Ribonuclease H-like superfamily/Ribonuclease H"/>
    <property type="match status" value="2"/>
</dbReference>
<dbReference type="InterPro" id="IPR035979">
    <property type="entry name" value="RBD_domain_sf"/>
</dbReference>
<dbReference type="GO" id="GO:0005634">
    <property type="term" value="C:nucleus"/>
    <property type="evidence" value="ECO:0007669"/>
    <property type="project" value="InterPro"/>
</dbReference>
<reference evidence="4" key="1">
    <citation type="submission" date="2022-12" db="EMBL/GenBank/DDBJ databases">
        <title>Genome assemblies of Blomia tropicalis.</title>
        <authorList>
            <person name="Cui Y."/>
        </authorList>
    </citation>
    <scope>NUCLEOTIDE SEQUENCE</scope>
    <source>
        <tissue evidence="4">Adult mites</tissue>
    </source>
</reference>
<dbReference type="SUPFAM" id="SSF82708">
    <property type="entry name" value="R3H domain"/>
    <property type="match status" value="1"/>
</dbReference>
<evidence type="ECO:0000256" key="1">
    <source>
        <dbReference type="ARBA" id="ARBA00008372"/>
    </source>
</evidence>
<dbReference type="PANTHER" id="PTHR15092">
    <property type="entry name" value="POLY A -SPECIFIC RIBONUCLEASE/TARGET OF EGR1, MEMBER 1"/>
    <property type="match status" value="1"/>
</dbReference>
<dbReference type="Pfam" id="PF04857">
    <property type="entry name" value="CAF1"/>
    <property type="match status" value="1"/>
</dbReference>
<dbReference type="CDD" id="cd02325">
    <property type="entry name" value="R3H"/>
    <property type="match status" value="1"/>
</dbReference>
<feature type="domain" description="Poly(A)-specific ribonuclease RNA-binding" evidence="3">
    <location>
        <begin position="410"/>
        <end position="479"/>
    </location>
</feature>
<evidence type="ECO:0000313" key="4">
    <source>
        <dbReference type="EMBL" id="KAJ6216951.1"/>
    </source>
</evidence>
<dbReference type="EMBL" id="JAPWDV010000003">
    <property type="protein sequence ID" value="KAJ6216951.1"/>
    <property type="molecule type" value="Genomic_DNA"/>
</dbReference>
<dbReference type="InterPro" id="IPR036397">
    <property type="entry name" value="RNaseH_sf"/>
</dbReference>
<dbReference type="Gene3D" id="3.30.70.330">
    <property type="match status" value="1"/>
</dbReference>
<dbReference type="AlphaFoldDB" id="A0A9Q0RJR6"/>
<dbReference type="InterPro" id="IPR012337">
    <property type="entry name" value="RNaseH-like_sf"/>
</dbReference>
<dbReference type="GO" id="GO:0046872">
    <property type="term" value="F:metal ion binding"/>
    <property type="evidence" value="ECO:0007669"/>
    <property type="project" value="InterPro"/>
</dbReference>
<comment type="similarity">
    <text evidence="1">Belongs to the CAF1 family.</text>
</comment>
<dbReference type="InterPro" id="IPR006941">
    <property type="entry name" value="RNase_CAF1"/>
</dbReference>
<name>A0A9Q0RJR6_BLOTA</name>
<feature type="region of interest" description="Disordered" evidence="2">
    <location>
        <begin position="517"/>
        <end position="536"/>
    </location>
</feature>
<evidence type="ECO:0000313" key="5">
    <source>
        <dbReference type="Proteomes" id="UP001142055"/>
    </source>
</evidence>
<dbReference type="GO" id="GO:0004535">
    <property type="term" value="F:poly(A)-specific ribonuclease activity"/>
    <property type="evidence" value="ECO:0007669"/>
    <property type="project" value="InterPro"/>
</dbReference>
<feature type="compositionally biased region" description="Low complexity" evidence="2">
    <location>
        <begin position="526"/>
        <end position="535"/>
    </location>
</feature>
<organism evidence="4 5">
    <name type="scientific">Blomia tropicalis</name>
    <name type="common">Mite</name>
    <dbReference type="NCBI Taxonomy" id="40697"/>
    <lineage>
        <taxon>Eukaryota</taxon>
        <taxon>Metazoa</taxon>
        <taxon>Ecdysozoa</taxon>
        <taxon>Arthropoda</taxon>
        <taxon>Chelicerata</taxon>
        <taxon>Arachnida</taxon>
        <taxon>Acari</taxon>
        <taxon>Acariformes</taxon>
        <taxon>Sarcoptiformes</taxon>
        <taxon>Astigmata</taxon>
        <taxon>Glycyphagoidea</taxon>
        <taxon>Echimyopodidae</taxon>
        <taxon>Blomia</taxon>
    </lineage>
</organism>
<accession>A0A9Q0RJR6</accession>
<dbReference type="Pfam" id="PF08675">
    <property type="entry name" value="RNA_bind"/>
    <property type="match status" value="1"/>
</dbReference>
<dbReference type="OMA" id="LMHTIIG"/>
<proteinExistence type="inferred from homology"/>
<comment type="caution">
    <text evidence="4">The sequence shown here is derived from an EMBL/GenBank/DDBJ whole genome shotgun (WGS) entry which is preliminary data.</text>
</comment>
<dbReference type="SUPFAM" id="SSF54928">
    <property type="entry name" value="RNA-binding domain, RBD"/>
    <property type="match status" value="1"/>
</dbReference>